<dbReference type="STRING" id="1217698.F888_03088"/>
<proteinExistence type="predicted"/>
<evidence type="ECO:0000313" key="2">
    <source>
        <dbReference type="Proteomes" id="UP000013200"/>
    </source>
</evidence>
<name>N9RGH1_9GAMM</name>
<sequence length="40" mass="4375">MNGQCVCGETTFEVELSNHDVHALATYTSHVPFVVDRPVA</sequence>
<dbReference type="EMBL" id="APSA01000007">
    <property type="protein sequence ID" value="ENX37745.1"/>
    <property type="molecule type" value="Genomic_DNA"/>
</dbReference>
<accession>N9RGH1</accession>
<organism evidence="1 2">
    <name type="scientific">Acinetobacter courvalinii</name>
    <dbReference type="NCBI Taxonomy" id="280147"/>
    <lineage>
        <taxon>Bacteria</taxon>
        <taxon>Pseudomonadati</taxon>
        <taxon>Pseudomonadota</taxon>
        <taxon>Gammaproteobacteria</taxon>
        <taxon>Moraxellales</taxon>
        <taxon>Moraxellaceae</taxon>
        <taxon>Acinetobacter</taxon>
    </lineage>
</organism>
<dbReference type="Proteomes" id="UP000013200">
    <property type="component" value="Unassembled WGS sequence"/>
</dbReference>
<dbReference type="AlphaFoldDB" id="N9RGH1"/>
<keyword evidence="2" id="KW-1185">Reference proteome</keyword>
<reference evidence="1 2" key="1">
    <citation type="submission" date="2013-02" db="EMBL/GenBank/DDBJ databases">
        <title>The Genome Sequence of Acinetobacter sp. NIPH 3623.</title>
        <authorList>
            <consortium name="The Broad Institute Genome Sequencing Platform"/>
            <consortium name="The Broad Institute Genome Sequencing Center for Infectious Disease"/>
            <person name="Cerqueira G."/>
            <person name="Feldgarden M."/>
            <person name="Courvalin P."/>
            <person name="Perichon B."/>
            <person name="Grillot-Courvalin C."/>
            <person name="Clermont D."/>
            <person name="Rocha E."/>
            <person name="Yoon E.-J."/>
            <person name="Nemec A."/>
            <person name="Walker B."/>
            <person name="Young S.K."/>
            <person name="Zeng Q."/>
            <person name="Gargeya S."/>
            <person name="Fitzgerald M."/>
            <person name="Haas B."/>
            <person name="Abouelleil A."/>
            <person name="Alvarado L."/>
            <person name="Arachchi H.M."/>
            <person name="Berlin A.M."/>
            <person name="Chapman S.B."/>
            <person name="Dewar J."/>
            <person name="Goldberg J."/>
            <person name="Griggs A."/>
            <person name="Gujja S."/>
            <person name="Hansen M."/>
            <person name="Howarth C."/>
            <person name="Imamovic A."/>
            <person name="Larimer J."/>
            <person name="McCowan C."/>
            <person name="Murphy C."/>
            <person name="Neiman D."/>
            <person name="Pearson M."/>
            <person name="Priest M."/>
            <person name="Roberts A."/>
            <person name="Saif S."/>
            <person name="Shea T."/>
            <person name="Sisk P."/>
            <person name="Sykes S."/>
            <person name="Wortman J."/>
            <person name="Nusbaum C."/>
            <person name="Birren B."/>
        </authorList>
    </citation>
    <scope>NUCLEOTIDE SEQUENCE [LARGE SCALE GENOMIC DNA]</scope>
    <source>
        <strain evidence="1 2">NIPH 3623</strain>
    </source>
</reference>
<protein>
    <recommendedName>
        <fullName evidence="3">CENP-V/GFA domain-containing protein</fullName>
    </recommendedName>
</protein>
<evidence type="ECO:0000313" key="1">
    <source>
        <dbReference type="EMBL" id="ENX37745.1"/>
    </source>
</evidence>
<dbReference type="HOGENOM" id="CLU_3283380_0_0_6"/>
<comment type="caution">
    <text evidence="1">The sequence shown here is derived from an EMBL/GenBank/DDBJ whole genome shotgun (WGS) entry which is preliminary data.</text>
</comment>
<gene>
    <name evidence="1" type="ORF">F888_03088</name>
</gene>
<evidence type="ECO:0008006" key="3">
    <source>
        <dbReference type="Google" id="ProtNLM"/>
    </source>
</evidence>